<comment type="caution">
    <text evidence="1">The sequence shown here is derived from an EMBL/GenBank/DDBJ whole genome shotgun (WGS) entry which is preliminary data.</text>
</comment>
<evidence type="ECO:0000313" key="2">
    <source>
        <dbReference type="Proteomes" id="UP000475862"/>
    </source>
</evidence>
<protein>
    <recommendedName>
        <fullName evidence="3">Retrotransposon gag domain-containing protein</fullName>
    </recommendedName>
</protein>
<evidence type="ECO:0008006" key="3">
    <source>
        <dbReference type="Google" id="ProtNLM"/>
    </source>
</evidence>
<evidence type="ECO:0000313" key="1">
    <source>
        <dbReference type="EMBL" id="KAE9523951.1"/>
    </source>
</evidence>
<dbReference type="OrthoDB" id="6604172at2759"/>
<name>A0A6G0T203_APHGL</name>
<dbReference type="Proteomes" id="UP000475862">
    <property type="component" value="Unassembled WGS sequence"/>
</dbReference>
<gene>
    <name evidence="1" type="ORF">AGLY_015598</name>
</gene>
<dbReference type="AlphaFoldDB" id="A0A6G0T203"/>
<proteinExistence type="predicted"/>
<keyword evidence="2" id="KW-1185">Reference proteome</keyword>
<dbReference type="EMBL" id="VYZN01000074">
    <property type="protein sequence ID" value="KAE9523951.1"/>
    <property type="molecule type" value="Genomic_DNA"/>
</dbReference>
<sequence length="463" mass="53868">MMHLRCYCTFSNSCPNLQQQQQGHLVSPRRRQLDVNKRRTTIYKGARRPATADVPKLSTTEHFHDTQPLIFPKERPSLFRSPSERQSAKIKHSLERSLSLDNKKVTRSKVTDDFEHTELTFGRKPRVKKMVTIKLEEAFKLIPMCTGEDDIYPFINACDMAVNLVEEKCAPTLVKYITTRLSGRALEMIKYKNVTKWAYIKIYLMDAFEDTTTASSLQIQLNSIKMRHGEDVNDYCHRVEKLYYKLCTACTLNKEESEAKIIHETLKEQTLTIFIKGLISPIKIIVKARNPKTLEVAKQLAKAEEFEKLSNREIIFEVDIGKFDKTGRLLNLVETHDRVCNRKHKTTYAHDPRLDVEYTKCIFNHVLQKQRHKPFFLWGGVMGYSALMMHLRCYCTFSNSCPNLQQQRQGHLVSPRRRQLDVNKRRTTIYKGARRPATADVPKLSTTEHFHDTQPLILFVTCI</sequence>
<dbReference type="PANTHER" id="PTHR33223:SF6">
    <property type="entry name" value="CCHC-TYPE DOMAIN-CONTAINING PROTEIN"/>
    <property type="match status" value="1"/>
</dbReference>
<dbReference type="PANTHER" id="PTHR33223">
    <property type="entry name" value="CCHC-TYPE DOMAIN-CONTAINING PROTEIN"/>
    <property type="match status" value="1"/>
</dbReference>
<accession>A0A6G0T203</accession>
<reference evidence="1 2" key="1">
    <citation type="submission" date="2019-08" db="EMBL/GenBank/DDBJ databases">
        <title>The genome of the soybean aphid Biotype 1, its phylome, world population structure and adaptation to the North American continent.</title>
        <authorList>
            <person name="Giordano R."/>
            <person name="Donthu R.K."/>
            <person name="Hernandez A.G."/>
            <person name="Wright C.L."/>
            <person name="Zimin A.V."/>
        </authorList>
    </citation>
    <scope>NUCLEOTIDE SEQUENCE [LARGE SCALE GENOMIC DNA]</scope>
    <source>
        <tissue evidence="1">Whole aphids</tissue>
    </source>
</reference>
<organism evidence="1 2">
    <name type="scientific">Aphis glycines</name>
    <name type="common">Soybean aphid</name>
    <dbReference type="NCBI Taxonomy" id="307491"/>
    <lineage>
        <taxon>Eukaryota</taxon>
        <taxon>Metazoa</taxon>
        <taxon>Ecdysozoa</taxon>
        <taxon>Arthropoda</taxon>
        <taxon>Hexapoda</taxon>
        <taxon>Insecta</taxon>
        <taxon>Pterygota</taxon>
        <taxon>Neoptera</taxon>
        <taxon>Paraneoptera</taxon>
        <taxon>Hemiptera</taxon>
        <taxon>Sternorrhyncha</taxon>
        <taxon>Aphidomorpha</taxon>
        <taxon>Aphidoidea</taxon>
        <taxon>Aphididae</taxon>
        <taxon>Aphidini</taxon>
        <taxon>Aphis</taxon>
        <taxon>Aphis</taxon>
    </lineage>
</organism>